<feature type="signal peptide" evidence="8">
    <location>
        <begin position="1"/>
        <end position="23"/>
    </location>
</feature>
<keyword evidence="5" id="KW-0572">Peptidoglycan-anchor</keyword>
<evidence type="ECO:0000313" key="10">
    <source>
        <dbReference type="EMBL" id="UOQ91532.1"/>
    </source>
</evidence>
<evidence type="ECO:0000256" key="8">
    <source>
        <dbReference type="SAM" id="SignalP"/>
    </source>
</evidence>
<sequence>MKIKRIFALLMAIMLLIPSLAMAHEGEKHTSPVQTSAADLRANFGELLATHFEYQVLTALKQYQGAPDADVAQEMLEKNANEMKAAIKSIYGQKGADQFAEIFSSQYEDSASLGMALKNDNAEKEKQVKQALSQDFPKELGAFLETATGGNLPAETAEKVLMAHEQDVIDVVSSYINGDYEKAYNTFDEGYKRMYTIGTALSQAIVKQMPEKFNNTKVVTPASDLRVTFNQLLGLHFSYQTLTSIKQFQGAEDAEVVTEKLEENANEMKAAVKSLYGQEGAEQFAKIFSSQYENSAGLGTAVMNDNTEKVEQIKQELLQEFPKELGTFLGTATEGNLPAETAEKVLMAHEQDVINVFTAYIGEDYEKAYQTFDEGHKRMSMIGTALSGAIAKQMPDKFSAEMMPESMPKTGMGGTASNSAWAWISLAVLAAGGGALLYRKKSALK</sequence>
<name>A0ABY4GVW9_9BACI</name>
<feature type="chain" id="PRO_5045857597" description="Gram-positive cocci surface proteins LPxTG domain-containing protein" evidence="8">
    <location>
        <begin position="24"/>
        <end position="445"/>
    </location>
</feature>
<evidence type="ECO:0000256" key="1">
    <source>
        <dbReference type="ARBA" id="ARBA00004168"/>
    </source>
</evidence>
<evidence type="ECO:0000256" key="7">
    <source>
        <dbReference type="SAM" id="Phobius"/>
    </source>
</evidence>
<evidence type="ECO:0000256" key="2">
    <source>
        <dbReference type="ARBA" id="ARBA00022512"/>
    </source>
</evidence>
<feature type="coiled-coil region" evidence="6">
    <location>
        <begin position="251"/>
        <end position="278"/>
    </location>
</feature>
<evidence type="ECO:0000256" key="4">
    <source>
        <dbReference type="ARBA" id="ARBA00022729"/>
    </source>
</evidence>
<comment type="subcellular location">
    <subcellularLocation>
        <location evidence="1">Secreted</location>
        <location evidence="1">Cell wall</location>
        <topology evidence="1">Peptidoglycan-anchor</topology>
    </subcellularLocation>
</comment>
<feature type="transmembrane region" description="Helical" evidence="7">
    <location>
        <begin position="420"/>
        <end position="438"/>
    </location>
</feature>
<keyword evidence="7" id="KW-0812">Transmembrane</keyword>
<dbReference type="EMBL" id="CP095074">
    <property type="protein sequence ID" value="UOQ91532.1"/>
    <property type="molecule type" value="Genomic_DNA"/>
</dbReference>
<accession>A0ABY4GVW9</accession>
<keyword evidence="4 8" id="KW-0732">Signal</keyword>
<dbReference type="InterPro" id="IPR019931">
    <property type="entry name" value="LPXTG_anchor"/>
</dbReference>
<evidence type="ECO:0000256" key="3">
    <source>
        <dbReference type="ARBA" id="ARBA00022525"/>
    </source>
</evidence>
<reference evidence="10 11" key="1">
    <citation type="submission" date="2022-04" db="EMBL/GenBank/DDBJ databases">
        <title>Halobacillus sp. isolated from saltern.</title>
        <authorList>
            <person name="Won M."/>
            <person name="Lee C.-M."/>
            <person name="Woen H.-Y."/>
            <person name="Kwon S.-W."/>
        </authorList>
    </citation>
    <scope>NUCLEOTIDE SEQUENCE [LARGE SCALE GENOMIC DNA]</scope>
    <source>
        <strain evidence="10 11">SSTM10-2</strain>
    </source>
</reference>
<evidence type="ECO:0000256" key="6">
    <source>
        <dbReference type="SAM" id="Coils"/>
    </source>
</evidence>
<dbReference type="RefSeq" id="WP_244751144.1">
    <property type="nucleotide sequence ID" value="NZ_CP095074.1"/>
</dbReference>
<keyword evidence="7" id="KW-0472">Membrane</keyword>
<keyword evidence="3" id="KW-0964">Secreted</keyword>
<keyword evidence="11" id="KW-1185">Reference proteome</keyword>
<proteinExistence type="predicted"/>
<evidence type="ECO:0000313" key="11">
    <source>
        <dbReference type="Proteomes" id="UP000831880"/>
    </source>
</evidence>
<evidence type="ECO:0000256" key="5">
    <source>
        <dbReference type="ARBA" id="ARBA00023088"/>
    </source>
</evidence>
<evidence type="ECO:0000259" key="9">
    <source>
        <dbReference type="PROSITE" id="PS50847"/>
    </source>
</evidence>
<dbReference type="PROSITE" id="PS50847">
    <property type="entry name" value="GRAM_POS_ANCHORING"/>
    <property type="match status" value="1"/>
</dbReference>
<dbReference type="Proteomes" id="UP000831880">
    <property type="component" value="Chromosome"/>
</dbReference>
<protein>
    <recommendedName>
        <fullName evidence="9">Gram-positive cocci surface proteins LPxTG domain-containing protein</fullName>
    </recommendedName>
</protein>
<organism evidence="10 11">
    <name type="scientific">Halobacillus shinanisalinarum</name>
    <dbReference type="NCBI Taxonomy" id="2932258"/>
    <lineage>
        <taxon>Bacteria</taxon>
        <taxon>Bacillati</taxon>
        <taxon>Bacillota</taxon>
        <taxon>Bacilli</taxon>
        <taxon>Bacillales</taxon>
        <taxon>Bacillaceae</taxon>
        <taxon>Halobacillus</taxon>
    </lineage>
</organism>
<keyword evidence="6" id="KW-0175">Coiled coil</keyword>
<gene>
    <name evidence="10" type="ORF">MUO14_13170</name>
</gene>
<keyword evidence="7" id="KW-1133">Transmembrane helix</keyword>
<feature type="domain" description="Gram-positive cocci surface proteins LPxTG" evidence="9">
    <location>
        <begin position="407"/>
        <end position="445"/>
    </location>
</feature>
<keyword evidence="2" id="KW-0134">Cell wall</keyword>